<evidence type="ECO:0000313" key="3">
    <source>
        <dbReference type="Proteomes" id="UP000499080"/>
    </source>
</evidence>
<organism evidence="2 3">
    <name type="scientific">Araneus ventricosus</name>
    <name type="common">Orbweaver spider</name>
    <name type="synonym">Epeira ventricosa</name>
    <dbReference type="NCBI Taxonomy" id="182803"/>
    <lineage>
        <taxon>Eukaryota</taxon>
        <taxon>Metazoa</taxon>
        <taxon>Ecdysozoa</taxon>
        <taxon>Arthropoda</taxon>
        <taxon>Chelicerata</taxon>
        <taxon>Arachnida</taxon>
        <taxon>Araneae</taxon>
        <taxon>Araneomorphae</taxon>
        <taxon>Entelegynae</taxon>
        <taxon>Araneoidea</taxon>
        <taxon>Araneidae</taxon>
        <taxon>Araneus</taxon>
    </lineage>
</organism>
<evidence type="ECO:0000313" key="2">
    <source>
        <dbReference type="EMBL" id="GBN88398.1"/>
    </source>
</evidence>
<proteinExistence type="predicted"/>
<accession>A0A4Y2SJG0</accession>
<reference evidence="2 3" key="1">
    <citation type="journal article" date="2019" name="Sci. Rep.">
        <title>Orb-weaving spider Araneus ventricosus genome elucidates the spidroin gene catalogue.</title>
        <authorList>
            <person name="Kono N."/>
            <person name="Nakamura H."/>
            <person name="Ohtoshi R."/>
            <person name="Moran D.A.P."/>
            <person name="Shinohara A."/>
            <person name="Yoshida Y."/>
            <person name="Fujiwara M."/>
            <person name="Mori M."/>
            <person name="Tomita M."/>
            <person name="Arakawa K."/>
        </authorList>
    </citation>
    <scope>NUCLEOTIDE SEQUENCE [LARGE SCALE GENOMIC DNA]</scope>
</reference>
<dbReference type="Proteomes" id="UP000499080">
    <property type="component" value="Unassembled WGS sequence"/>
</dbReference>
<keyword evidence="3" id="KW-1185">Reference proteome</keyword>
<comment type="caution">
    <text evidence="2">The sequence shown here is derived from an EMBL/GenBank/DDBJ whole genome shotgun (WGS) entry which is preliminary data.</text>
</comment>
<dbReference type="AlphaFoldDB" id="A0A4Y2SJG0"/>
<protein>
    <submittedName>
        <fullName evidence="2">Uncharacterized protein</fullName>
    </submittedName>
</protein>
<evidence type="ECO:0000256" key="1">
    <source>
        <dbReference type="SAM" id="MobiDB-lite"/>
    </source>
</evidence>
<gene>
    <name evidence="2" type="ORF">AVEN_26700_1</name>
</gene>
<dbReference type="EMBL" id="BGPR01022257">
    <property type="protein sequence ID" value="GBN88398.1"/>
    <property type="molecule type" value="Genomic_DNA"/>
</dbReference>
<name>A0A4Y2SJG0_ARAVE</name>
<feature type="region of interest" description="Disordered" evidence="1">
    <location>
        <begin position="1"/>
        <end position="24"/>
    </location>
</feature>
<sequence length="91" mass="9538">MQVAIGKNDPASPPDEGRKQPGPTQVIWLVPLPCGKVDGPSSAVSPSRNWIISPPLPWQAFEKIPGREEGGAGSHALIMVMNSCGAVSLKP</sequence>